<organism evidence="2 3">
    <name type="scientific">Asparagus officinalis</name>
    <name type="common">Garden asparagus</name>
    <dbReference type="NCBI Taxonomy" id="4686"/>
    <lineage>
        <taxon>Eukaryota</taxon>
        <taxon>Viridiplantae</taxon>
        <taxon>Streptophyta</taxon>
        <taxon>Embryophyta</taxon>
        <taxon>Tracheophyta</taxon>
        <taxon>Spermatophyta</taxon>
        <taxon>Magnoliopsida</taxon>
        <taxon>Liliopsida</taxon>
        <taxon>Asparagales</taxon>
        <taxon>Asparagaceae</taxon>
        <taxon>Asparagoideae</taxon>
        <taxon>Asparagus</taxon>
    </lineage>
</organism>
<keyword evidence="3" id="KW-1185">Reference proteome</keyword>
<feature type="compositionally biased region" description="Low complexity" evidence="1">
    <location>
        <begin position="103"/>
        <end position="115"/>
    </location>
</feature>
<feature type="compositionally biased region" description="Basic and acidic residues" evidence="1">
    <location>
        <begin position="13"/>
        <end position="24"/>
    </location>
</feature>
<protein>
    <submittedName>
        <fullName evidence="2">Uncharacterized protein</fullName>
    </submittedName>
</protein>
<dbReference type="Gramene" id="ONK58130">
    <property type="protein sequence ID" value="ONK58130"/>
    <property type="gene ID" value="A4U43_C09F8520"/>
</dbReference>
<proteinExistence type="predicted"/>
<feature type="region of interest" description="Disordered" evidence="1">
    <location>
        <begin position="1"/>
        <end position="67"/>
    </location>
</feature>
<accession>A0A5P1E6F0</accession>
<feature type="compositionally biased region" description="Basic and acidic residues" evidence="1">
    <location>
        <begin position="86"/>
        <end position="100"/>
    </location>
</feature>
<name>A0A5P1E6F0_ASPOF</name>
<dbReference type="AlphaFoldDB" id="A0A5P1E6F0"/>
<dbReference type="Proteomes" id="UP000243459">
    <property type="component" value="Chromosome 9"/>
</dbReference>
<feature type="compositionally biased region" description="Low complexity" evidence="1">
    <location>
        <begin position="50"/>
        <end position="61"/>
    </location>
</feature>
<feature type="compositionally biased region" description="Basic and acidic residues" evidence="1">
    <location>
        <begin position="120"/>
        <end position="130"/>
    </location>
</feature>
<sequence>MIGGGVGGQAASAEKERRLAEHRLFSVGSETTQVGRISGATGRGERESARAGAARRWSGGRRQTERARVKRWTIEYWQVATMPRRPSGERDGAGREDKRPSGRRTATTGRQATSGPTGDDAERAECDGGLRRVAAADGARATGPA</sequence>
<evidence type="ECO:0000313" key="2">
    <source>
        <dbReference type="EMBL" id="ONK58130.1"/>
    </source>
</evidence>
<dbReference type="EMBL" id="CM007389">
    <property type="protein sequence ID" value="ONK58130.1"/>
    <property type="molecule type" value="Genomic_DNA"/>
</dbReference>
<evidence type="ECO:0000256" key="1">
    <source>
        <dbReference type="SAM" id="MobiDB-lite"/>
    </source>
</evidence>
<reference evidence="3" key="1">
    <citation type="journal article" date="2017" name="Nat. Commun.">
        <title>The asparagus genome sheds light on the origin and evolution of a young Y chromosome.</title>
        <authorList>
            <person name="Harkess A."/>
            <person name="Zhou J."/>
            <person name="Xu C."/>
            <person name="Bowers J.E."/>
            <person name="Van der Hulst R."/>
            <person name="Ayyampalayam S."/>
            <person name="Mercati F."/>
            <person name="Riccardi P."/>
            <person name="McKain M.R."/>
            <person name="Kakrana A."/>
            <person name="Tang H."/>
            <person name="Ray J."/>
            <person name="Groenendijk J."/>
            <person name="Arikit S."/>
            <person name="Mathioni S.M."/>
            <person name="Nakano M."/>
            <person name="Shan H."/>
            <person name="Telgmann-Rauber A."/>
            <person name="Kanno A."/>
            <person name="Yue Z."/>
            <person name="Chen H."/>
            <person name="Li W."/>
            <person name="Chen Y."/>
            <person name="Xu X."/>
            <person name="Zhang Y."/>
            <person name="Luo S."/>
            <person name="Chen H."/>
            <person name="Gao J."/>
            <person name="Mao Z."/>
            <person name="Pires J.C."/>
            <person name="Luo M."/>
            <person name="Kudrna D."/>
            <person name="Wing R.A."/>
            <person name="Meyers B.C."/>
            <person name="Yi K."/>
            <person name="Kong H."/>
            <person name="Lavrijsen P."/>
            <person name="Sunseri F."/>
            <person name="Falavigna A."/>
            <person name="Ye Y."/>
            <person name="Leebens-Mack J.H."/>
            <person name="Chen G."/>
        </authorList>
    </citation>
    <scope>NUCLEOTIDE SEQUENCE [LARGE SCALE GENOMIC DNA]</scope>
    <source>
        <strain evidence="3">cv. DH0086</strain>
    </source>
</reference>
<feature type="compositionally biased region" description="Low complexity" evidence="1">
    <location>
        <begin position="131"/>
        <end position="145"/>
    </location>
</feature>
<feature type="region of interest" description="Disordered" evidence="1">
    <location>
        <begin position="80"/>
        <end position="145"/>
    </location>
</feature>
<gene>
    <name evidence="2" type="ORF">A4U43_C09F8520</name>
</gene>
<evidence type="ECO:0000313" key="3">
    <source>
        <dbReference type="Proteomes" id="UP000243459"/>
    </source>
</evidence>